<name>E9CZB5_COCPS</name>
<evidence type="ECO:0000256" key="1">
    <source>
        <dbReference type="SAM" id="MobiDB-lite"/>
    </source>
</evidence>
<protein>
    <submittedName>
        <fullName evidence="2">Uncharacterized protein</fullName>
    </submittedName>
</protein>
<dbReference type="Proteomes" id="UP000002497">
    <property type="component" value="Unassembled WGS sequence"/>
</dbReference>
<feature type="compositionally biased region" description="Polar residues" evidence="1">
    <location>
        <begin position="105"/>
        <end position="120"/>
    </location>
</feature>
<organism evidence="3">
    <name type="scientific">Coccidioides posadasii (strain RMSCC 757 / Silveira)</name>
    <name type="common">Valley fever fungus</name>
    <dbReference type="NCBI Taxonomy" id="443226"/>
    <lineage>
        <taxon>Eukaryota</taxon>
        <taxon>Fungi</taxon>
        <taxon>Dikarya</taxon>
        <taxon>Ascomycota</taxon>
        <taxon>Pezizomycotina</taxon>
        <taxon>Eurotiomycetes</taxon>
        <taxon>Eurotiomycetidae</taxon>
        <taxon>Onygenales</taxon>
        <taxon>Onygenaceae</taxon>
        <taxon>Coccidioides</taxon>
    </lineage>
</organism>
<gene>
    <name evidence="2" type="ORF">CPSG_02402</name>
</gene>
<dbReference type="VEuPathDB" id="FungiDB:CPSG_02402"/>
<accession>E9CZB5</accession>
<reference evidence="3" key="1">
    <citation type="journal article" date="2010" name="Genome Res.">
        <title>Population genomic sequencing of Coccidioides fungi reveals recent hybridization and transposon control.</title>
        <authorList>
            <person name="Neafsey D.E."/>
            <person name="Barker B.M."/>
            <person name="Sharpton T.J."/>
            <person name="Stajich J.E."/>
            <person name="Park D.J."/>
            <person name="Whiston E."/>
            <person name="Hung C.-Y."/>
            <person name="McMahan C."/>
            <person name="White J."/>
            <person name="Sykes S."/>
            <person name="Heiman D."/>
            <person name="Young S."/>
            <person name="Zeng Q."/>
            <person name="Abouelleil A."/>
            <person name="Aftuck L."/>
            <person name="Bessette D."/>
            <person name="Brown A."/>
            <person name="FitzGerald M."/>
            <person name="Lui A."/>
            <person name="Macdonald J.P."/>
            <person name="Priest M."/>
            <person name="Orbach M.J."/>
            <person name="Galgiani J.N."/>
            <person name="Kirkland T.N."/>
            <person name="Cole G.T."/>
            <person name="Birren B.W."/>
            <person name="Henn M.R."/>
            <person name="Taylor J.W."/>
            <person name="Rounsley S.D."/>
        </authorList>
    </citation>
    <scope>NUCLEOTIDE SEQUENCE [LARGE SCALE GENOMIC DNA]</scope>
    <source>
        <strain evidence="3">RMSCC 757 / Silveira</strain>
    </source>
</reference>
<evidence type="ECO:0000313" key="2">
    <source>
        <dbReference type="EMBL" id="EFW20559.1"/>
    </source>
</evidence>
<evidence type="ECO:0000313" key="3">
    <source>
        <dbReference type="Proteomes" id="UP000002497"/>
    </source>
</evidence>
<reference evidence="3" key="2">
    <citation type="submission" date="2010-03" db="EMBL/GenBank/DDBJ databases">
        <title>The genome sequence of Coccidioides posadasii strain Silveira.</title>
        <authorList>
            <consortium name="The Broad Institute Genome Sequencing Center for Infectious Disease"/>
            <person name="Neafsey D."/>
            <person name="Orbach M."/>
            <person name="Henn M.R."/>
            <person name="Cole G.T."/>
            <person name="Galgiani J."/>
            <person name="Gardner M.J."/>
            <person name="Kirkland T.N."/>
            <person name="Taylor J.W."/>
            <person name="Young S.K."/>
            <person name="Zeng Q."/>
            <person name="Koehrsen M."/>
            <person name="Alvarado L."/>
            <person name="Berlin A."/>
            <person name="Borenstein D."/>
            <person name="Chapman S.B."/>
            <person name="Chen Z."/>
            <person name="Engels R."/>
            <person name="Freedman E."/>
            <person name="Gellesch M."/>
            <person name="Goldberg J."/>
            <person name="Griggs A."/>
            <person name="Gujja S."/>
            <person name="Heilman E."/>
            <person name="Heiman D."/>
            <person name="Howarth C."/>
            <person name="Jen D."/>
            <person name="Larson L."/>
            <person name="Mehta T."/>
            <person name="Neiman D."/>
            <person name="Park D."/>
            <person name="Pearson M."/>
            <person name="Richards J."/>
            <person name="Roberts A."/>
            <person name="Saif S."/>
            <person name="Shea T."/>
            <person name="Shenoy N."/>
            <person name="Sisk P."/>
            <person name="Stolte C."/>
            <person name="Sykes S."/>
            <person name="Walk T."/>
            <person name="White J."/>
            <person name="Yandava C."/>
            <person name="Haas B."/>
            <person name="Nusbaum C."/>
            <person name="Birren B."/>
        </authorList>
    </citation>
    <scope>NUCLEOTIDE SEQUENCE [LARGE SCALE GENOMIC DNA]</scope>
    <source>
        <strain evidence="3">RMSCC 757 / Silveira</strain>
    </source>
</reference>
<proteinExistence type="predicted"/>
<dbReference type="AlphaFoldDB" id="E9CZB5"/>
<dbReference type="VEuPathDB" id="FungiDB:D8B26_003084"/>
<keyword evidence="3" id="KW-1185">Reference proteome</keyword>
<sequence>MAMTGLYSTSLYSGDGQHEEVPVLPRRAIDGVCYPDGEKRAAAGHIACGLSPSLATAGKARPRRSLWLVQWLGVVWSRPKITRDLHHTPIISSRQSTIMPEDIETASQAQDLENTDSAESQAGAFAGKPGN</sequence>
<dbReference type="HOGENOM" id="CLU_1927414_0_0_1"/>
<feature type="region of interest" description="Disordered" evidence="1">
    <location>
        <begin position="96"/>
        <end position="131"/>
    </location>
</feature>
<dbReference type="EMBL" id="GL636488">
    <property type="protein sequence ID" value="EFW20559.1"/>
    <property type="molecule type" value="Genomic_DNA"/>
</dbReference>